<organism evidence="6 7">
    <name type="scientific">Paenirhodobacter populi</name>
    <dbReference type="NCBI Taxonomy" id="2306993"/>
    <lineage>
        <taxon>Bacteria</taxon>
        <taxon>Pseudomonadati</taxon>
        <taxon>Pseudomonadota</taxon>
        <taxon>Alphaproteobacteria</taxon>
        <taxon>Rhodobacterales</taxon>
        <taxon>Rhodobacter group</taxon>
        <taxon>Paenirhodobacter</taxon>
    </lineage>
</organism>
<dbReference type="EMBL" id="SAUZ01000029">
    <property type="protein sequence ID" value="RWR17296.1"/>
    <property type="molecule type" value="Genomic_DNA"/>
</dbReference>
<sequence length="316" mass="34481">MDRRDLADLLLFQTVAEEGSFTRAAARLGRAQSGLSQTLAELERRLGVPLLARTTRSLRPTEAGQRLLDRLSPAFRQIGEGIEELQQGRGRVSGTLRLTAGEYPARAILIPALAGFLDRYPDVSVDLDVSDRLIDIVQGGFDAGIRFATHLEQDMVAVPLGGDVRAVVVAAPAYFARRGRPERLEDLGRHDGINYRLASHGDIFRWLFRQGERTVQVPVGGRIALNDAPAMTEAALAGLGLAYTFEPFVADHLAAGRLETCLEDFCPLWSGYHLYYPSRHQKSAPLAALVDYLRAGPSLESGGGQTVTSHTARKLP</sequence>
<evidence type="ECO:0000256" key="2">
    <source>
        <dbReference type="ARBA" id="ARBA00023015"/>
    </source>
</evidence>
<dbReference type="InterPro" id="IPR058163">
    <property type="entry name" value="LysR-type_TF_proteobact-type"/>
</dbReference>
<dbReference type="Pfam" id="PF03466">
    <property type="entry name" value="LysR_substrate"/>
    <property type="match status" value="1"/>
</dbReference>
<dbReference type="AlphaFoldDB" id="A0A443J9W3"/>
<dbReference type="PROSITE" id="PS50931">
    <property type="entry name" value="HTH_LYSR"/>
    <property type="match status" value="1"/>
</dbReference>
<reference evidence="6 7" key="1">
    <citation type="submission" date="2019-01" db="EMBL/GenBank/DDBJ databases">
        <title>Sinorhodobacter populi sp. nov. isolated from the symptomatic bark tissue of Populus euramericana canker.</title>
        <authorList>
            <person name="Xu G."/>
        </authorList>
    </citation>
    <scope>NUCLEOTIDE SEQUENCE [LARGE SCALE GENOMIC DNA]</scope>
    <source>
        <strain evidence="6 7">SK2B-1</strain>
    </source>
</reference>
<dbReference type="SUPFAM" id="SSF46785">
    <property type="entry name" value="Winged helix' DNA-binding domain"/>
    <property type="match status" value="1"/>
</dbReference>
<dbReference type="Gene3D" id="3.40.190.290">
    <property type="match status" value="1"/>
</dbReference>
<comment type="caution">
    <text evidence="6">The sequence shown here is derived from an EMBL/GenBank/DDBJ whole genome shotgun (WGS) entry which is preliminary data.</text>
</comment>
<proteinExistence type="inferred from homology"/>
<evidence type="ECO:0000256" key="3">
    <source>
        <dbReference type="ARBA" id="ARBA00023125"/>
    </source>
</evidence>
<dbReference type="PANTHER" id="PTHR30537:SF1">
    <property type="entry name" value="HTH-TYPE TRANSCRIPTIONAL REGULATOR PGRR"/>
    <property type="match status" value="1"/>
</dbReference>
<dbReference type="PRINTS" id="PR00039">
    <property type="entry name" value="HTHLYSR"/>
</dbReference>
<dbReference type="Pfam" id="PF00126">
    <property type="entry name" value="HTH_1"/>
    <property type="match status" value="1"/>
</dbReference>
<name>A0A443J9W3_9RHOB</name>
<accession>A0A443J9W3</accession>
<dbReference type="Proteomes" id="UP000284476">
    <property type="component" value="Unassembled WGS sequence"/>
</dbReference>
<gene>
    <name evidence="6" type="ORF">D2T30_19295</name>
</gene>
<dbReference type="InterPro" id="IPR005119">
    <property type="entry name" value="LysR_subst-bd"/>
</dbReference>
<evidence type="ECO:0000259" key="5">
    <source>
        <dbReference type="PROSITE" id="PS50931"/>
    </source>
</evidence>
<dbReference type="Gene3D" id="1.10.10.10">
    <property type="entry name" value="Winged helix-like DNA-binding domain superfamily/Winged helix DNA-binding domain"/>
    <property type="match status" value="1"/>
</dbReference>
<dbReference type="RefSeq" id="WP_128210197.1">
    <property type="nucleotide sequence ID" value="NZ_JBHRSO010000009.1"/>
</dbReference>
<keyword evidence="3" id="KW-0238">DNA-binding</keyword>
<feature type="domain" description="HTH lysR-type" evidence="5">
    <location>
        <begin position="4"/>
        <end position="61"/>
    </location>
</feature>
<evidence type="ECO:0000256" key="1">
    <source>
        <dbReference type="ARBA" id="ARBA00009437"/>
    </source>
</evidence>
<evidence type="ECO:0000313" key="7">
    <source>
        <dbReference type="Proteomes" id="UP000284476"/>
    </source>
</evidence>
<keyword evidence="4" id="KW-0804">Transcription</keyword>
<comment type="similarity">
    <text evidence="1">Belongs to the LysR transcriptional regulatory family.</text>
</comment>
<dbReference type="GO" id="GO:0003700">
    <property type="term" value="F:DNA-binding transcription factor activity"/>
    <property type="evidence" value="ECO:0007669"/>
    <property type="project" value="InterPro"/>
</dbReference>
<dbReference type="InterPro" id="IPR036388">
    <property type="entry name" value="WH-like_DNA-bd_sf"/>
</dbReference>
<dbReference type="GO" id="GO:0006351">
    <property type="term" value="P:DNA-templated transcription"/>
    <property type="evidence" value="ECO:0007669"/>
    <property type="project" value="TreeGrafter"/>
</dbReference>
<keyword evidence="2" id="KW-0805">Transcription regulation</keyword>
<protein>
    <submittedName>
        <fullName evidence="6">LysR family transcriptional regulator</fullName>
    </submittedName>
</protein>
<reference evidence="6 7" key="2">
    <citation type="submission" date="2019-01" db="EMBL/GenBank/DDBJ databases">
        <authorList>
            <person name="Li Y."/>
        </authorList>
    </citation>
    <scope>NUCLEOTIDE SEQUENCE [LARGE SCALE GENOMIC DNA]</scope>
    <source>
        <strain evidence="6 7">SK2B-1</strain>
    </source>
</reference>
<dbReference type="SUPFAM" id="SSF53850">
    <property type="entry name" value="Periplasmic binding protein-like II"/>
    <property type="match status" value="1"/>
</dbReference>
<evidence type="ECO:0000313" key="6">
    <source>
        <dbReference type="EMBL" id="RWR17296.1"/>
    </source>
</evidence>
<evidence type="ECO:0000256" key="4">
    <source>
        <dbReference type="ARBA" id="ARBA00023163"/>
    </source>
</evidence>
<dbReference type="GO" id="GO:0043565">
    <property type="term" value="F:sequence-specific DNA binding"/>
    <property type="evidence" value="ECO:0007669"/>
    <property type="project" value="TreeGrafter"/>
</dbReference>
<dbReference type="InterPro" id="IPR036390">
    <property type="entry name" value="WH_DNA-bd_sf"/>
</dbReference>
<dbReference type="FunFam" id="1.10.10.10:FF:000001">
    <property type="entry name" value="LysR family transcriptional regulator"/>
    <property type="match status" value="1"/>
</dbReference>
<dbReference type="PANTHER" id="PTHR30537">
    <property type="entry name" value="HTH-TYPE TRANSCRIPTIONAL REGULATOR"/>
    <property type="match status" value="1"/>
</dbReference>
<dbReference type="InterPro" id="IPR000847">
    <property type="entry name" value="LysR_HTH_N"/>
</dbReference>